<feature type="domain" description="Letm1 RBD" evidence="10">
    <location>
        <begin position="243"/>
        <end position="438"/>
    </location>
</feature>
<dbReference type="InterPro" id="IPR033122">
    <property type="entry name" value="LETM1-like_RBD"/>
</dbReference>
<dbReference type="Pfam" id="PF07766">
    <property type="entry name" value="LETM1_RBD"/>
    <property type="match status" value="1"/>
</dbReference>
<evidence type="ECO:0000256" key="8">
    <source>
        <dbReference type="SAM" id="MobiDB-lite"/>
    </source>
</evidence>
<dbReference type="GO" id="GO:0005743">
    <property type="term" value="C:mitochondrial inner membrane"/>
    <property type="evidence" value="ECO:0007669"/>
    <property type="project" value="UniProtKB-SubCell"/>
</dbReference>
<keyword evidence="12" id="KW-1185">Reference proteome</keyword>
<reference evidence="11" key="1">
    <citation type="submission" date="2022-07" db="EMBL/GenBank/DDBJ databases">
        <title>Draft genome sequence of Zalerion maritima ATCC 34329, a (micro)plastics degrading marine fungus.</title>
        <authorList>
            <person name="Paco A."/>
            <person name="Goncalves M.F.M."/>
            <person name="Rocha-Santos T.A.P."/>
            <person name="Alves A."/>
        </authorList>
    </citation>
    <scope>NUCLEOTIDE SEQUENCE</scope>
    <source>
        <strain evidence="11">ATCC 34329</strain>
    </source>
</reference>
<evidence type="ECO:0000256" key="7">
    <source>
        <dbReference type="PROSITE-ProRule" id="PRU01094"/>
    </source>
</evidence>
<dbReference type="PANTHER" id="PTHR14009">
    <property type="entry name" value="LEUCINE ZIPPER-EF-HAND CONTAINING TRANSMEMBRANE PROTEIN"/>
    <property type="match status" value="1"/>
</dbReference>
<name>A0AAD5RXG6_9PEZI</name>
<evidence type="ECO:0000256" key="1">
    <source>
        <dbReference type="ARBA" id="ARBA00004434"/>
    </source>
</evidence>
<gene>
    <name evidence="11" type="ORF">MKZ38_001784</name>
</gene>
<feature type="region of interest" description="Disordered" evidence="8">
    <location>
        <begin position="50"/>
        <end position="141"/>
    </location>
</feature>
<evidence type="ECO:0000256" key="9">
    <source>
        <dbReference type="SAM" id="Phobius"/>
    </source>
</evidence>
<keyword evidence="4 9" id="KW-1133">Transmembrane helix</keyword>
<keyword evidence="5 7" id="KW-0496">Mitochondrion</keyword>
<keyword evidence="3" id="KW-0999">Mitochondrion inner membrane</keyword>
<keyword evidence="6 9" id="KW-0472">Membrane</keyword>
<sequence length="567" mass="62720">MISSAALARRAPIGLNAVLRSRTPYLLRNAAAANPALFVFASGRFASTDSNVRGGSDSGPPPPGFDVEKAKKPLPQEPASKSEKKDAKTASADSAKSAAAKTGNAKTSAPSVTPAKHDNGKSSAAREHKADTELEEASPEDEKKLTIWEKVKHEAKHYWDGTKLLAYEVRISTRLAAKMAMGYELTRREYRQLKRTVIDLVRLIPFLPFIIVPFGEALLPVVIKVFPGILPSTFEDKKAKDDKTARLRTSRKEVSKFLRSTLRETGLPITKATYQKEQFATFFRKLRMTGESPTAADVIAVCKIFKDDMTLDNLSRPQLVSMCRYLNLSSFGTDMMLRYLIRTRMKQLKDDDKVISFEGVDNLSVSELQTACAGRGIRTHGVSPAKLREDLQEWLDLRLGNKVPSTLLVLSNAYMYGMGQEPTNQIDSLSNVLSSIPDELFHEMELEIHDAEGAATNKQRLEVIKEQEELIEEENEQNEENTTTGLATPRDHDNIDDREERQAKAEASSENPTQVSEAVEAEKEGLSAESATQTPAQKTEGKSTGSGKLEQKKTEKDGSKNEEDTKA</sequence>
<evidence type="ECO:0000313" key="12">
    <source>
        <dbReference type="Proteomes" id="UP001201980"/>
    </source>
</evidence>
<dbReference type="EMBL" id="JAKWBI020000014">
    <property type="protein sequence ID" value="KAJ2906424.1"/>
    <property type="molecule type" value="Genomic_DNA"/>
</dbReference>
<feature type="compositionally biased region" description="Low complexity" evidence="8">
    <location>
        <begin position="89"/>
        <end position="102"/>
    </location>
</feature>
<evidence type="ECO:0000256" key="2">
    <source>
        <dbReference type="ARBA" id="ARBA00022692"/>
    </source>
</evidence>
<evidence type="ECO:0000256" key="5">
    <source>
        <dbReference type="ARBA" id="ARBA00023128"/>
    </source>
</evidence>
<evidence type="ECO:0000256" key="4">
    <source>
        <dbReference type="ARBA" id="ARBA00022989"/>
    </source>
</evidence>
<comment type="caution">
    <text evidence="11">The sequence shown here is derived from an EMBL/GenBank/DDBJ whole genome shotgun (WGS) entry which is preliminary data.</text>
</comment>
<feature type="region of interest" description="Disordered" evidence="8">
    <location>
        <begin position="472"/>
        <end position="567"/>
    </location>
</feature>
<comment type="subcellular location">
    <subcellularLocation>
        <location evidence="1">Mitochondrion inner membrane</location>
        <topology evidence="1">Single-pass membrane protein</topology>
    </subcellularLocation>
</comment>
<proteinExistence type="predicted"/>
<feature type="transmembrane region" description="Helical" evidence="9">
    <location>
        <begin position="200"/>
        <end position="223"/>
    </location>
</feature>
<protein>
    <recommendedName>
        <fullName evidence="10">Letm1 RBD domain-containing protein</fullName>
    </recommendedName>
</protein>
<dbReference type="PANTHER" id="PTHR14009:SF1">
    <property type="entry name" value="MITOCHONDRIAL PROTON_CALCIUM EXCHANGER PROTEIN"/>
    <property type="match status" value="1"/>
</dbReference>
<dbReference type="AlphaFoldDB" id="A0AAD5RXG6"/>
<feature type="compositionally biased region" description="Basic and acidic residues" evidence="8">
    <location>
        <begin position="115"/>
        <end position="132"/>
    </location>
</feature>
<evidence type="ECO:0000256" key="6">
    <source>
        <dbReference type="ARBA" id="ARBA00023136"/>
    </source>
</evidence>
<organism evidence="11 12">
    <name type="scientific">Zalerion maritima</name>
    <dbReference type="NCBI Taxonomy" id="339359"/>
    <lineage>
        <taxon>Eukaryota</taxon>
        <taxon>Fungi</taxon>
        <taxon>Dikarya</taxon>
        <taxon>Ascomycota</taxon>
        <taxon>Pezizomycotina</taxon>
        <taxon>Sordariomycetes</taxon>
        <taxon>Lulworthiomycetidae</taxon>
        <taxon>Lulworthiales</taxon>
        <taxon>Lulworthiaceae</taxon>
        <taxon>Zalerion</taxon>
    </lineage>
</organism>
<dbReference type="PROSITE" id="PS51758">
    <property type="entry name" value="LETM1_RBD"/>
    <property type="match status" value="1"/>
</dbReference>
<keyword evidence="2 9" id="KW-0812">Transmembrane</keyword>
<feature type="compositionally biased region" description="Basic and acidic residues" evidence="8">
    <location>
        <begin position="489"/>
        <end position="504"/>
    </location>
</feature>
<evidence type="ECO:0000259" key="10">
    <source>
        <dbReference type="PROSITE" id="PS51758"/>
    </source>
</evidence>
<dbReference type="GO" id="GO:0043022">
    <property type="term" value="F:ribosome binding"/>
    <property type="evidence" value="ECO:0007669"/>
    <property type="project" value="InterPro"/>
</dbReference>
<dbReference type="InterPro" id="IPR044202">
    <property type="entry name" value="LETM1/MDM38-like"/>
</dbReference>
<feature type="compositionally biased region" description="Polar residues" evidence="8">
    <location>
        <begin position="529"/>
        <end position="546"/>
    </location>
</feature>
<dbReference type="GO" id="GO:0030003">
    <property type="term" value="P:intracellular monoatomic cation homeostasis"/>
    <property type="evidence" value="ECO:0007669"/>
    <property type="project" value="TreeGrafter"/>
</dbReference>
<evidence type="ECO:0000313" key="11">
    <source>
        <dbReference type="EMBL" id="KAJ2906424.1"/>
    </source>
</evidence>
<accession>A0AAD5RXG6</accession>
<dbReference type="Proteomes" id="UP001201980">
    <property type="component" value="Unassembled WGS sequence"/>
</dbReference>
<feature type="compositionally biased region" description="Basic and acidic residues" evidence="8">
    <location>
        <begin position="549"/>
        <end position="567"/>
    </location>
</feature>
<evidence type="ECO:0000256" key="3">
    <source>
        <dbReference type="ARBA" id="ARBA00022792"/>
    </source>
</evidence>